<dbReference type="InterPro" id="IPR034660">
    <property type="entry name" value="DinB/YfiT-like"/>
</dbReference>
<name>A0ABT1A8X0_9PSEU</name>
<keyword evidence="2" id="KW-1185">Reference proteome</keyword>
<dbReference type="InterPro" id="IPR007061">
    <property type="entry name" value="MST-like"/>
</dbReference>
<proteinExistence type="predicted"/>
<dbReference type="Gene3D" id="1.20.120.450">
    <property type="entry name" value="dinb family like domain"/>
    <property type="match status" value="1"/>
</dbReference>
<dbReference type="EMBL" id="JAGSOV010000062">
    <property type="protein sequence ID" value="MCO1659119.1"/>
    <property type="molecule type" value="Genomic_DNA"/>
</dbReference>
<evidence type="ECO:0000313" key="1">
    <source>
        <dbReference type="EMBL" id="MCO1659119.1"/>
    </source>
</evidence>
<protein>
    <submittedName>
        <fullName evidence="1">DinB family protein</fullName>
    </submittedName>
</protein>
<evidence type="ECO:0000313" key="2">
    <source>
        <dbReference type="Proteomes" id="UP001165283"/>
    </source>
</evidence>
<accession>A0ABT1A8X0</accession>
<organism evidence="1 2">
    <name type="scientific">Pseudonocardia humida</name>
    <dbReference type="NCBI Taxonomy" id="2800819"/>
    <lineage>
        <taxon>Bacteria</taxon>
        <taxon>Bacillati</taxon>
        <taxon>Actinomycetota</taxon>
        <taxon>Actinomycetes</taxon>
        <taxon>Pseudonocardiales</taxon>
        <taxon>Pseudonocardiaceae</taxon>
        <taxon>Pseudonocardia</taxon>
    </lineage>
</organism>
<dbReference type="Proteomes" id="UP001165283">
    <property type="component" value="Unassembled WGS sequence"/>
</dbReference>
<comment type="caution">
    <text evidence="1">The sequence shown here is derived from an EMBL/GenBank/DDBJ whole genome shotgun (WGS) entry which is preliminary data.</text>
</comment>
<dbReference type="RefSeq" id="WP_252443773.1">
    <property type="nucleotide sequence ID" value="NZ_JAGSOV010000062.1"/>
</dbReference>
<dbReference type="Pfam" id="PF04978">
    <property type="entry name" value="MST"/>
    <property type="match status" value="1"/>
</dbReference>
<dbReference type="SUPFAM" id="SSF109854">
    <property type="entry name" value="DinB/YfiT-like putative metalloenzymes"/>
    <property type="match status" value="1"/>
</dbReference>
<sequence>MADSSPPRLDGDDRRILGTLLRYERESLARKVDGVDEWDARRALVPSGTSLLWLVRHMAWVESWWVEVRFAGRGAVVADDEVGPDDTVTAALDAYRSGWSRVDSVIEGADLDDVCRDPGSGPPPTLRWVLAHLLQETARHAGHADILREQIDGLTGR</sequence>
<gene>
    <name evidence="1" type="ORF">KDL28_29020</name>
</gene>
<reference evidence="1" key="1">
    <citation type="submission" date="2021-04" db="EMBL/GenBank/DDBJ databases">
        <title>Pseudonocardia sp. nov., isolated from sandy soil of mangrove forest.</title>
        <authorList>
            <person name="Zan Z."/>
            <person name="Huang R."/>
            <person name="Liu W."/>
        </authorList>
    </citation>
    <scope>NUCLEOTIDE SEQUENCE</scope>
    <source>
        <strain evidence="1">S2-4</strain>
    </source>
</reference>